<feature type="region of interest" description="Disordered" evidence="1">
    <location>
        <begin position="444"/>
        <end position="481"/>
    </location>
</feature>
<reference evidence="2 3" key="1">
    <citation type="journal article" date="2017" name="Biotechnol. Biofuels">
        <title>Differential beta-glucosidase expression as a function of carbon source availability in Talaromyces amestolkiae: a genomic and proteomic approach.</title>
        <authorList>
            <person name="de Eugenio L.I."/>
            <person name="Mendez-Liter J.A."/>
            <person name="Nieto-Dominguez M."/>
            <person name="Alonso L."/>
            <person name="Gil-Munoz J."/>
            <person name="Barriuso J."/>
            <person name="Prieto A."/>
            <person name="Martinez M.J."/>
        </authorList>
    </citation>
    <scope>NUCLEOTIDE SEQUENCE [LARGE SCALE GENOMIC DNA]</scope>
    <source>
        <strain evidence="2 3">CIB</strain>
    </source>
</reference>
<organism evidence="2 3">
    <name type="scientific">Talaromyces amestolkiae</name>
    <dbReference type="NCBI Taxonomy" id="1196081"/>
    <lineage>
        <taxon>Eukaryota</taxon>
        <taxon>Fungi</taxon>
        <taxon>Dikarya</taxon>
        <taxon>Ascomycota</taxon>
        <taxon>Pezizomycotina</taxon>
        <taxon>Eurotiomycetes</taxon>
        <taxon>Eurotiomycetidae</taxon>
        <taxon>Eurotiales</taxon>
        <taxon>Trichocomaceae</taxon>
        <taxon>Talaromyces</taxon>
        <taxon>Talaromyces sect. Talaromyces</taxon>
    </lineage>
</organism>
<protein>
    <submittedName>
        <fullName evidence="2">Uncharacterized protein</fullName>
    </submittedName>
</protein>
<dbReference type="AlphaFoldDB" id="A0A364KSY9"/>
<dbReference type="GeneID" id="63791899"/>
<feature type="region of interest" description="Disordered" evidence="1">
    <location>
        <begin position="333"/>
        <end position="432"/>
    </location>
</feature>
<feature type="region of interest" description="Disordered" evidence="1">
    <location>
        <begin position="77"/>
        <end position="112"/>
    </location>
</feature>
<accession>A0A364KSY9</accession>
<dbReference type="OrthoDB" id="4227333at2759"/>
<comment type="caution">
    <text evidence="2">The sequence shown here is derived from an EMBL/GenBank/DDBJ whole genome shotgun (WGS) entry which is preliminary data.</text>
</comment>
<feature type="compositionally biased region" description="Acidic residues" evidence="1">
    <location>
        <begin position="402"/>
        <end position="416"/>
    </location>
</feature>
<dbReference type="RefSeq" id="XP_040731187.1">
    <property type="nucleotide sequence ID" value="XM_040874855.1"/>
</dbReference>
<feature type="compositionally biased region" description="Polar residues" evidence="1">
    <location>
        <begin position="369"/>
        <end position="389"/>
    </location>
</feature>
<evidence type="ECO:0000313" key="2">
    <source>
        <dbReference type="EMBL" id="RAO66670.1"/>
    </source>
</evidence>
<evidence type="ECO:0000256" key="1">
    <source>
        <dbReference type="SAM" id="MobiDB-lite"/>
    </source>
</evidence>
<sequence>MESNDGPGPSGDVIDLTSFSSPEQASQDTEVARPALQIISIEKSQHDTKNIVMSPDKTSLFRPPAFTLDLFKECVDEDDDKTREEEPEVLSSRQKSDSRTLLPGFTTPEQTFRNTATSDDTELFVRADNYDDDDVVGVFAPRIKRPKPLRTSLKLLTTQRMPGLTQQGQRLPQHLRNGYRRGKQDIIIGGESYKDLDHLAGASQRHISTQSYGHVHTALPAANMIPTDGRGYIVTNSFMTGAQRKRLEQQERLERALADLEECVTANPTDVKLQGRLLHLRALQNRLEQNENTFLKSAEVGIVKEVERMLSRRRMHMVTAEFENQAKAMVESMVMSSSAGRKGGKKRGFDDGSMSPQSSSYRSEAGGTSERSSFSHPSTGGKTVPQSYYQRHKRERFTHEIEGDDNDEDEDVNLDDGQERKTYGGKTTAQDSLDYDTAKVLVKAMEGEEGVKDGGEVEDSSDDVKDTSDDNTDDGNGGANE</sequence>
<keyword evidence="3" id="KW-1185">Reference proteome</keyword>
<feature type="compositionally biased region" description="Polar residues" evidence="1">
    <location>
        <begin position="17"/>
        <end position="29"/>
    </location>
</feature>
<dbReference type="EMBL" id="MIKG01000004">
    <property type="protein sequence ID" value="RAO66670.1"/>
    <property type="molecule type" value="Genomic_DNA"/>
</dbReference>
<feature type="compositionally biased region" description="Basic and acidic residues" evidence="1">
    <location>
        <begin position="445"/>
        <end position="455"/>
    </location>
</feature>
<proteinExistence type="predicted"/>
<name>A0A364KSY9_TALAM</name>
<feature type="region of interest" description="Disordered" evidence="1">
    <location>
        <begin position="1"/>
        <end position="33"/>
    </location>
</feature>
<dbReference type="Proteomes" id="UP000249363">
    <property type="component" value="Unassembled WGS sequence"/>
</dbReference>
<evidence type="ECO:0000313" key="3">
    <source>
        <dbReference type="Proteomes" id="UP000249363"/>
    </source>
</evidence>
<dbReference type="STRING" id="1196081.A0A364KSY9"/>
<gene>
    <name evidence="2" type="ORF">BHQ10_002682</name>
</gene>